<evidence type="ECO:0000313" key="3">
    <source>
        <dbReference type="Proteomes" id="UP000316473"/>
    </source>
</evidence>
<feature type="coiled-coil region" evidence="1">
    <location>
        <begin position="3"/>
        <end position="44"/>
    </location>
</feature>
<proteinExistence type="predicted"/>
<accession>A0A4Y1YR73</accession>
<feature type="coiled-coil region" evidence="1">
    <location>
        <begin position="260"/>
        <end position="399"/>
    </location>
</feature>
<name>A0A4Y1YR73_9PROT</name>
<dbReference type="EMBL" id="AP019755">
    <property type="protein sequence ID" value="BBL35423.1"/>
    <property type="molecule type" value="Genomic_DNA"/>
</dbReference>
<evidence type="ECO:0000256" key="1">
    <source>
        <dbReference type="SAM" id="Coils"/>
    </source>
</evidence>
<keyword evidence="3" id="KW-1185">Reference proteome</keyword>
<organism evidence="2 3">
    <name type="scientific">Nitrosomonas stercoris</name>
    <dbReference type="NCBI Taxonomy" id="1444684"/>
    <lineage>
        <taxon>Bacteria</taxon>
        <taxon>Pseudomonadati</taxon>
        <taxon>Pseudomonadota</taxon>
        <taxon>Betaproteobacteria</taxon>
        <taxon>Nitrosomonadales</taxon>
        <taxon>Nitrosomonadaceae</taxon>
        <taxon>Nitrosomonas</taxon>
    </lineage>
</organism>
<dbReference type="KEGG" id="nst:Nstercoris_01689"/>
<protein>
    <submittedName>
        <fullName evidence="2">Uncharacterized protein</fullName>
    </submittedName>
</protein>
<dbReference type="Proteomes" id="UP000316473">
    <property type="component" value="Chromosome"/>
</dbReference>
<keyword evidence="1" id="KW-0175">Coiled coil</keyword>
<dbReference type="AlphaFoldDB" id="A0A4Y1YR73"/>
<evidence type="ECO:0000313" key="2">
    <source>
        <dbReference type="EMBL" id="BBL35423.1"/>
    </source>
</evidence>
<gene>
    <name evidence="2" type="ORF">Nstercoris_01689</name>
</gene>
<feature type="coiled-coil region" evidence="1">
    <location>
        <begin position="480"/>
        <end position="567"/>
    </location>
</feature>
<reference evidence="2 3" key="1">
    <citation type="submission" date="2019-06" db="EMBL/GenBank/DDBJ databases">
        <title>Nitrosomonas stercoris KYUHI-S whole genome shotgun sequence.</title>
        <authorList>
            <person name="Nakagawa T."/>
            <person name="Tsuchiya Y."/>
            <person name="Takahashi R."/>
        </authorList>
    </citation>
    <scope>NUCLEOTIDE SEQUENCE [LARGE SCALE GENOMIC DNA]</scope>
    <source>
        <strain evidence="2 3">KYUHI-S</strain>
    </source>
</reference>
<sequence length="623" mass="72410">MNTQTNEHRLQELEEENELLLLQLHQVQEELERYYLRNQELEKRGVALNINSNASTSVHGWVDEQVPETLAETARLNTLLTTQTYLQRIESTRALNARLGNMLIQSASQGGSLLSVPGKLLKIWRESEKDAIPAALGGKSGDKVIAVYRKGGLEAVNGLLTGINAPVVKANIYTLLARQLRNEDWEMTARLARLAYEEDPRPYRLKWLAFRLYEAGEIAEADAMLALLPEDTSFSDSELRQQDQIRYEASSIRLREAKQKTDFDHRRQAVESQLKQLRQEHATQTNLAIERQQQIETLQREQAQLEQEKESLGKRHKEAVQLVESYNNDLAILRKEKAELVKEIEQFKQSTIQKGEENELLLTQLHRAQEELEHFHLDKKRFEQEKNSWAKQQKEIEELVAVRDREIEKLKQIQAHLEQEKVVLIKHHEDARELTNARDREIGELKQGQTQLEQEKVVLAKHHEKARELISARDREIIELKQIQNKLEQEKIVLTKHHEKARELISERDREVGELRQTQVQLELERAELAKHHEKARELITVRDSEVEKLQQEKIASTKQLEEADKLAAARLKQIGELQKQIQNYQASETELASRQQMMQEEMVRAEAQIDLIKDLLLQEAGI</sequence>